<dbReference type="InterPro" id="IPR022770">
    <property type="entry name" value="IucA/IucC-like_C"/>
</dbReference>
<dbReference type="SUPFAM" id="SSF55729">
    <property type="entry name" value="Acyl-CoA N-acyltransferases (Nat)"/>
    <property type="match status" value="1"/>
</dbReference>
<comment type="caution">
    <text evidence="3">The sequence shown here is derived from an EMBL/GenBank/DDBJ whole genome shotgun (WGS) entry which is preliminary data.</text>
</comment>
<dbReference type="SMART" id="SM01006">
    <property type="entry name" value="AlcB"/>
    <property type="match status" value="1"/>
</dbReference>
<organism evidence="3 4">
    <name type="scientific">Marinibactrum halimedae</name>
    <dbReference type="NCBI Taxonomy" id="1444977"/>
    <lineage>
        <taxon>Bacteria</taxon>
        <taxon>Pseudomonadati</taxon>
        <taxon>Pseudomonadota</taxon>
        <taxon>Gammaproteobacteria</taxon>
        <taxon>Cellvibrionales</taxon>
        <taxon>Cellvibrionaceae</taxon>
        <taxon>Marinibactrum</taxon>
    </lineage>
</organism>
<comment type="pathway">
    <text evidence="1">Siderophore biosynthesis.</text>
</comment>
<evidence type="ECO:0000259" key="2">
    <source>
        <dbReference type="SMART" id="SM01006"/>
    </source>
</evidence>
<dbReference type="Pfam" id="PF06276">
    <property type="entry name" value="FhuF"/>
    <property type="match status" value="1"/>
</dbReference>
<dbReference type="AlphaFoldDB" id="A0AA37WMP5"/>
<dbReference type="Pfam" id="PF13523">
    <property type="entry name" value="Acetyltransf_8"/>
    <property type="match status" value="1"/>
</dbReference>
<evidence type="ECO:0000313" key="4">
    <source>
        <dbReference type="Proteomes" id="UP001156870"/>
    </source>
</evidence>
<dbReference type="InterPro" id="IPR016181">
    <property type="entry name" value="Acyl_CoA_acyltransferase"/>
</dbReference>
<dbReference type="Gene3D" id="6.10.250.3370">
    <property type="match status" value="1"/>
</dbReference>
<dbReference type="InterPro" id="IPR007310">
    <property type="entry name" value="Aerobactin_biosyn_IucA/IucC_N"/>
</dbReference>
<dbReference type="Gene3D" id="3.40.630.30">
    <property type="match status" value="1"/>
</dbReference>
<dbReference type="InterPro" id="IPR037455">
    <property type="entry name" value="LucA/IucC-like"/>
</dbReference>
<dbReference type="Gene3D" id="3.30.310.280">
    <property type="match status" value="1"/>
</dbReference>
<protein>
    <recommendedName>
        <fullName evidence="2">Acyltransferase MbtK/IucB-like conserved domain-containing protein</fullName>
    </recommendedName>
</protein>
<dbReference type="GO" id="GO:0016746">
    <property type="term" value="F:acyltransferase activity"/>
    <property type="evidence" value="ECO:0007669"/>
    <property type="project" value="InterPro"/>
</dbReference>
<dbReference type="Pfam" id="PF04183">
    <property type="entry name" value="IucA_IucC"/>
    <property type="match status" value="1"/>
</dbReference>
<gene>
    <name evidence="3" type="ORF">GCM10007877_22560</name>
</gene>
<dbReference type="EMBL" id="BSPD01000056">
    <property type="protein sequence ID" value="GLS26540.1"/>
    <property type="molecule type" value="Genomic_DNA"/>
</dbReference>
<feature type="domain" description="Acyltransferase MbtK/IucB-like conserved" evidence="2">
    <location>
        <begin position="19"/>
        <end position="66"/>
    </location>
</feature>
<sequence length="803" mass="92480">MNTAPVFEHHDDIGPLFIRELNPKKDAILIHSWVSQPYAKFWKMTDYTPHQVCDFYDTLNANAHSQSYLGYWKDSPCFLIEIYDPKHDPVGEHYSVQPGDRGVHILVAPSDTPVSGFTKRIFNSVLAFMFSELGAKRIVVEPDVNNQNIHAINKAFGFIHERRIQLGEKEAYLGFCDRDQYEHSWGRRWLMHQWPQYPDMQDPAMQKSPDHLDPEIWTQVNRQHIRKCLAELSHERILQPQWVADCGEAKRYRLTSDLPSVEYEFEAVLLPLDHWVVNTETINKKVDGENAPLDALAFIIEFANTLGMSQAQLPIYLEEISATLNSAAFKIKKPYLTAGQLINADFQAVETGMNEGHPSFIANNGRIGFDAEDFARYAPEAAMPFRILWLAAHHAKAEFSSSTITDYESLVRQELDCTTRERFERLLLGQQVNPADYILIPVHPWQWRNKLAHAYSTDLALKNLVFLGEGDDYYQPQQSIRTMFNVTQPQKYYVKTALSILNMGFVRGLSAAYMSVTPAINDWVFSVVDNDDILKEYGFKVLRELAAVGYRNDHYCHESVKDNPYKKMLAALWRESPVNFIEPGQQLMTMASLLHVDPQGGAVLPELIKASRLSPTQWIARYLQAYLTPLLHCLCQHKMVFMPHGENIIMVMENHVPVSVFMKDIGEEVCLLNREIVLPEKVQRIAVNVPEDHEVLSIFTDVFDCFFRYVTGILYEHLQLDPKEFWRCVAMTIWEYQEQHPEFAEAYQRYNLFADEFLLSCLNRLQLANNQQMIDLTDPSKLLQFAGNLKNPIAAFSETPVMA</sequence>
<dbReference type="Proteomes" id="UP001156870">
    <property type="component" value="Unassembled WGS sequence"/>
</dbReference>
<dbReference type="RefSeq" id="WP_269783317.1">
    <property type="nucleotide sequence ID" value="NZ_BSPD01000056.1"/>
</dbReference>
<dbReference type="Gene3D" id="1.10.510.40">
    <property type="match status" value="1"/>
</dbReference>
<reference evidence="3 4" key="1">
    <citation type="journal article" date="2014" name="Int. J. Syst. Evol. Microbiol.">
        <title>Complete genome sequence of Corynebacterium casei LMG S-19264T (=DSM 44701T), isolated from a smear-ripened cheese.</title>
        <authorList>
            <consortium name="US DOE Joint Genome Institute (JGI-PGF)"/>
            <person name="Walter F."/>
            <person name="Albersmeier A."/>
            <person name="Kalinowski J."/>
            <person name="Ruckert C."/>
        </authorList>
    </citation>
    <scope>NUCLEOTIDE SEQUENCE [LARGE SCALE GENOMIC DNA]</scope>
    <source>
        <strain evidence="3 4">NBRC 110095</strain>
    </source>
</reference>
<dbReference type="GO" id="GO:0019290">
    <property type="term" value="P:siderophore biosynthetic process"/>
    <property type="evidence" value="ECO:0007669"/>
    <property type="project" value="InterPro"/>
</dbReference>
<dbReference type="PANTHER" id="PTHR34384:SF6">
    <property type="entry name" value="STAPHYLOFERRIN B SYNTHASE"/>
    <property type="match status" value="1"/>
</dbReference>
<keyword evidence="4" id="KW-1185">Reference proteome</keyword>
<dbReference type="PANTHER" id="PTHR34384">
    <property type="entry name" value="L-2,3-DIAMINOPROPANOATE--CITRATE LIGASE"/>
    <property type="match status" value="1"/>
</dbReference>
<dbReference type="GO" id="GO:0016881">
    <property type="term" value="F:acid-amino acid ligase activity"/>
    <property type="evidence" value="ECO:0007669"/>
    <property type="project" value="UniProtKB-ARBA"/>
</dbReference>
<name>A0AA37WMP5_9GAMM</name>
<evidence type="ECO:0000313" key="3">
    <source>
        <dbReference type="EMBL" id="GLS26540.1"/>
    </source>
</evidence>
<evidence type="ECO:0000256" key="1">
    <source>
        <dbReference type="ARBA" id="ARBA00004924"/>
    </source>
</evidence>
<dbReference type="InterPro" id="IPR019432">
    <property type="entry name" value="Acyltransferase_MbtK/IucB-like"/>
</dbReference>
<accession>A0AA37WMP5</accession>
<proteinExistence type="predicted"/>